<keyword evidence="5" id="KW-0539">Nucleus</keyword>
<dbReference type="AlphaFoldDB" id="A0A485LRD4"/>
<name>A0A485LRD4_9STRA</name>
<dbReference type="Proteomes" id="UP000332933">
    <property type="component" value="Unassembled WGS sequence"/>
</dbReference>
<dbReference type="OrthoDB" id="76600at2759"/>
<keyword evidence="10" id="KW-1185">Reference proteome</keyword>
<dbReference type="InterPro" id="IPR001841">
    <property type="entry name" value="Znf_RING"/>
</dbReference>
<dbReference type="FunFam" id="3.30.40.10:FF:000033">
    <property type="entry name" value="Polycomb group RING finger protein 3"/>
    <property type="match status" value="1"/>
</dbReference>
<keyword evidence="4" id="KW-0862">Zinc</keyword>
<gene>
    <name evidence="9" type="primary">Aste57867_24753</name>
    <name evidence="8" type="ORF">As57867_024675</name>
    <name evidence="9" type="ORF">ASTE57867_24753</name>
</gene>
<organism evidence="9 10">
    <name type="scientific">Aphanomyces stellatus</name>
    <dbReference type="NCBI Taxonomy" id="120398"/>
    <lineage>
        <taxon>Eukaryota</taxon>
        <taxon>Sar</taxon>
        <taxon>Stramenopiles</taxon>
        <taxon>Oomycota</taxon>
        <taxon>Saprolegniomycetes</taxon>
        <taxon>Saprolegniales</taxon>
        <taxon>Verrucalvaceae</taxon>
        <taxon>Aphanomyces</taxon>
    </lineage>
</organism>
<evidence type="ECO:0000313" key="9">
    <source>
        <dbReference type="EMBL" id="VFU01389.1"/>
    </source>
</evidence>
<dbReference type="EMBL" id="VJMH01007443">
    <property type="protein sequence ID" value="KAF0683189.1"/>
    <property type="molecule type" value="Genomic_DNA"/>
</dbReference>
<evidence type="ECO:0000313" key="8">
    <source>
        <dbReference type="EMBL" id="KAF0683189.1"/>
    </source>
</evidence>
<proteinExistence type="predicted"/>
<sequence length="211" mass="23806">MIHSAQLNPHLVCFLCHGYLRDAHTLSECLHSFCKSCILRHFHDGARACPKCHADLGVTPKCVFDRTLHEIVDKLFPNLKDEDAALEREFYAAHGFEKQLLPSKAPTVENPPPPAQVEYPDVTFRLQPDTEVAAAFQLPPLPEPQLRLAGHVKVQDVLKVLSAQLATREVEVVCQNAVLQSDLSIHSIKHSVWKTSARMVWRYRKPHKEAA</sequence>
<evidence type="ECO:0000256" key="1">
    <source>
        <dbReference type="ARBA" id="ARBA00004123"/>
    </source>
</evidence>
<evidence type="ECO:0000256" key="6">
    <source>
        <dbReference type="PROSITE-ProRule" id="PRU00175"/>
    </source>
</evidence>
<protein>
    <submittedName>
        <fullName evidence="9">Aste57867_24753 protein</fullName>
    </submittedName>
</protein>
<keyword evidence="2" id="KW-0479">Metal-binding</keyword>
<evidence type="ECO:0000256" key="4">
    <source>
        <dbReference type="ARBA" id="ARBA00022833"/>
    </source>
</evidence>
<dbReference type="PANTHER" id="PTHR45893">
    <property type="entry name" value="POLYCOMB GROUP RING FINGER PROTEIN"/>
    <property type="match status" value="1"/>
</dbReference>
<dbReference type="GO" id="GO:0008270">
    <property type="term" value="F:zinc ion binding"/>
    <property type="evidence" value="ECO:0007669"/>
    <property type="project" value="UniProtKB-KW"/>
</dbReference>
<dbReference type="InterPro" id="IPR013083">
    <property type="entry name" value="Znf_RING/FYVE/PHD"/>
</dbReference>
<evidence type="ECO:0000259" key="7">
    <source>
        <dbReference type="PROSITE" id="PS50089"/>
    </source>
</evidence>
<evidence type="ECO:0000256" key="5">
    <source>
        <dbReference type="ARBA" id="ARBA00023242"/>
    </source>
</evidence>
<reference evidence="9 10" key="1">
    <citation type="submission" date="2019-03" db="EMBL/GenBank/DDBJ databases">
        <authorList>
            <person name="Gaulin E."/>
            <person name="Dumas B."/>
        </authorList>
    </citation>
    <scope>NUCLEOTIDE SEQUENCE [LARGE SCALE GENOMIC DNA]</scope>
    <source>
        <strain evidence="9">CBS 568.67</strain>
    </source>
</reference>
<dbReference type="InterPro" id="IPR051507">
    <property type="entry name" value="PcG_RING_finger"/>
</dbReference>
<keyword evidence="3 6" id="KW-0863">Zinc-finger</keyword>
<evidence type="ECO:0000256" key="2">
    <source>
        <dbReference type="ARBA" id="ARBA00022723"/>
    </source>
</evidence>
<dbReference type="PROSITE" id="PS00518">
    <property type="entry name" value="ZF_RING_1"/>
    <property type="match status" value="1"/>
</dbReference>
<evidence type="ECO:0000313" key="10">
    <source>
        <dbReference type="Proteomes" id="UP000332933"/>
    </source>
</evidence>
<dbReference type="InterPro" id="IPR017907">
    <property type="entry name" value="Znf_RING_CS"/>
</dbReference>
<dbReference type="Pfam" id="PF13923">
    <property type="entry name" value="zf-C3HC4_2"/>
    <property type="match status" value="1"/>
</dbReference>
<reference evidence="8" key="2">
    <citation type="submission" date="2019-06" db="EMBL/GenBank/DDBJ databases">
        <title>Genomics analysis of Aphanomyces spp. identifies a new class of oomycete effector associated with host adaptation.</title>
        <authorList>
            <person name="Gaulin E."/>
        </authorList>
    </citation>
    <scope>NUCLEOTIDE SEQUENCE</scope>
    <source>
        <strain evidence="8">CBS 578.67</strain>
    </source>
</reference>
<dbReference type="SUPFAM" id="SSF57850">
    <property type="entry name" value="RING/U-box"/>
    <property type="match status" value="1"/>
</dbReference>
<accession>A0A485LRD4</accession>
<dbReference type="PROSITE" id="PS50089">
    <property type="entry name" value="ZF_RING_2"/>
    <property type="match status" value="1"/>
</dbReference>
<dbReference type="Gene3D" id="3.30.40.10">
    <property type="entry name" value="Zinc/RING finger domain, C3HC4 (zinc finger)"/>
    <property type="match status" value="1"/>
</dbReference>
<evidence type="ECO:0000256" key="3">
    <source>
        <dbReference type="ARBA" id="ARBA00022771"/>
    </source>
</evidence>
<dbReference type="GO" id="GO:0005634">
    <property type="term" value="C:nucleus"/>
    <property type="evidence" value="ECO:0007669"/>
    <property type="project" value="UniProtKB-SubCell"/>
</dbReference>
<comment type="subcellular location">
    <subcellularLocation>
        <location evidence="1">Nucleus</location>
    </subcellularLocation>
</comment>
<feature type="domain" description="RING-type" evidence="7">
    <location>
        <begin position="13"/>
        <end position="53"/>
    </location>
</feature>
<dbReference type="EMBL" id="CAADRA010007469">
    <property type="protein sequence ID" value="VFU01389.1"/>
    <property type="molecule type" value="Genomic_DNA"/>
</dbReference>